<feature type="region of interest" description="Disordered" evidence="8">
    <location>
        <begin position="7"/>
        <end position="51"/>
    </location>
</feature>
<evidence type="ECO:0000256" key="6">
    <source>
        <dbReference type="ARBA" id="ARBA00023136"/>
    </source>
</evidence>
<dbReference type="Gene3D" id="3.40.50.720">
    <property type="entry name" value="NAD(P)-binding Rossmann-like Domain"/>
    <property type="match status" value="2"/>
</dbReference>
<evidence type="ECO:0000313" key="12">
    <source>
        <dbReference type="Proteomes" id="UP000321196"/>
    </source>
</evidence>
<dbReference type="PROSITE" id="PS51202">
    <property type="entry name" value="RCK_C"/>
    <property type="match status" value="1"/>
</dbReference>
<feature type="transmembrane region" description="Helical" evidence="9">
    <location>
        <begin position="65"/>
        <end position="97"/>
    </location>
</feature>
<dbReference type="OrthoDB" id="305351at2"/>
<evidence type="ECO:0000256" key="5">
    <source>
        <dbReference type="ARBA" id="ARBA00023065"/>
    </source>
</evidence>
<keyword evidence="2" id="KW-0813">Transport</keyword>
<dbReference type="GO" id="GO:0008324">
    <property type="term" value="F:monoatomic cation transmembrane transporter activity"/>
    <property type="evidence" value="ECO:0007669"/>
    <property type="project" value="InterPro"/>
</dbReference>
<feature type="transmembrane region" description="Helical" evidence="9">
    <location>
        <begin position="135"/>
        <end position="163"/>
    </location>
</feature>
<name>A0A5C8HSZ0_9MICO</name>
<gene>
    <name evidence="11" type="ORF">FVP60_05400</name>
</gene>
<evidence type="ECO:0000256" key="3">
    <source>
        <dbReference type="ARBA" id="ARBA00022692"/>
    </source>
</evidence>
<organism evidence="11 12">
    <name type="scientific">Microbacterium mitrae</name>
    <dbReference type="NCBI Taxonomy" id="664640"/>
    <lineage>
        <taxon>Bacteria</taxon>
        <taxon>Bacillati</taxon>
        <taxon>Actinomycetota</taxon>
        <taxon>Actinomycetes</taxon>
        <taxon>Micrococcales</taxon>
        <taxon>Microbacteriaceae</taxon>
        <taxon>Microbacterium</taxon>
    </lineage>
</organism>
<keyword evidence="7" id="KW-0407">Ion channel</keyword>
<feature type="compositionally biased region" description="Polar residues" evidence="8">
    <location>
        <begin position="37"/>
        <end position="51"/>
    </location>
</feature>
<evidence type="ECO:0000256" key="4">
    <source>
        <dbReference type="ARBA" id="ARBA00022989"/>
    </source>
</evidence>
<comment type="subcellular location">
    <subcellularLocation>
        <location evidence="1">Endomembrane system</location>
        <topology evidence="1">Multi-pass membrane protein</topology>
    </subcellularLocation>
</comment>
<protein>
    <submittedName>
        <fullName evidence="11">Potassium transporter TrkA</fullName>
    </submittedName>
</protein>
<dbReference type="PANTHER" id="PTHR31563">
    <property type="entry name" value="ION CHANNEL POLLUX-RELATED"/>
    <property type="match status" value="1"/>
</dbReference>
<evidence type="ECO:0000256" key="8">
    <source>
        <dbReference type="SAM" id="MobiDB-lite"/>
    </source>
</evidence>
<accession>A0A5C8HSZ0</accession>
<keyword evidence="5" id="KW-0406">Ion transport</keyword>
<dbReference type="AlphaFoldDB" id="A0A5C8HSZ0"/>
<keyword evidence="3 9" id="KW-0812">Transmembrane</keyword>
<keyword evidence="6 9" id="KW-0472">Membrane</keyword>
<dbReference type="Proteomes" id="UP000321196">
    <property type="component" value="Unassembled WGS sequence"/>
</dbReference>
<dbReference type="PANTHER" id="PTHR31563:SF10">
    <property type="entry name" value="ION CHANNEL POLLUX-RELATED"/>
    <property type="match status" value="1"/>
</dbReference>
<dbReference type="InterPro" id="IPR010420">
    <property type="entry name" value="CASTOR/POLLUX/SYM8_dom"/>
</dbReference>
<dbReference type="SUPFAM" id="SSF116726">
    <property type="entry name" value="TrkA C-terminal domain-like"/>
    <property type="match status" value="1"/>
</dbReference>
<keyword evidence="12" id="KW-1185">Reference proteome</keyword>
<dbReference type="GO" id="GO:0012505">
    <property type="term" value="C:endomembrane system"/>
    <property type="evidence" value="ECO:0007669"/>
    <property type="project" value="UniProtKB-SubCell"/>
</dbReference>
<comment type="caution">
    <text evidence="11">The sequence shown here is derived from an EMBL/GenBank/DDBJ whole genome shotgun (WGS) entry which is preliminary data.</text>
</comment>
<dbReference type="EMBL" id="VRSW01000001">
    <property type="protein sequence ID" value="TXK06392.1"/>
    <property type="molecule type" value="Genomic_DNA"/>
</dbReference>
<sequence>MPRCAACSDGSVGYTHPKPGETGPGLGPTLARGPAPTSRTRATSSKESAMPTPTLNERLRYRFDVWMAGGTVALMGLLALATFVFVVILGFITWIVLALARDKTSPDPNEGPFDFMWGSLMRTLDPGTMGGDRGWAFRILMLVVTIGGLVIVASLIGIVSGAFDSRVEQLRKGRSRVLEKDHTLILGWNSKVFSIVQELATANVSRGRSHIVILANRDKVDMEDEIRAATQGLGKTTVTCRTGDPKSLRDLEIGSPHAARSIILLGPADATDPDIDVIKAALALTNSATHADAKYHIVGELTGPDNLDIARLVGGDEAKWVVGPELIGRITVQTCRQSGLSNVYQELLDFERNEIYVTDQPELIGLTYFDAQLAFENSTAIGIVRGETVMMNPDAECVLQAGDRLVVIAEDDSTIKLGRPLVVDPVGMAERVSAPEKPERILVLGTNSALPSMLTELNQYVASGSDATIVTRDEVQNIPQLDRLSVTLQRGDASQRSFLESLHPTSFDHVVVLADPATDPQQADSRTLVTLLQLRDIARHDGQDLNVVTEMLDDANRELAEVTEADDFIISDKIVALALAQISENPVLAEVFDVLFTSKSSEMYLHPVDDYVELHTDINFTALMEAARFRGETAIGFRRAAHARQKSEGYGVNLNPAKTERLSFAEGDEIIVLAEA</sequence>
<dbReference type="GO" id="GO:0006813">
    <property type="term" value="P:potassium ion transport"/>
    <property type="evidence" value="ECO:0007669"/>
    <property type="project" value="InterPro"/>
</dbReference>
<dbReference type="Pfam" id="PF06241">
    <property type="entry name" value="Castor_Poll_mid"/>
    <property type="match status" value="1"/>
</dbReference>
<evidence type="ECO:0000256" key="2">
    <source>
        <dbReference type="ARBA" id="ARBA00022448"/>
    </source>
</evidence>
<proteinExistence type="predicted"/>
<evidence type="ECO:0000259" key="10">
    <source>
        <dbReference type="PROSITE" id="PS51202"/>
    </source>
</evidence>
<evidence type="ECO:0000256" key="7">
    <source>
        <dbReference type="ARBA" id="ARBA00023303"/>
    </source>
</evidence>
<dbReference type="SUPFAM" id="SSF51735">
    <property type="entry name" value="NAD(P)-binding Rossmann-fold domains"/>
    <property type="match status" value="1"/>
</dbReference>
<dbReference type="Gene3D" id="3.30.70.1450">
    <property type="entry name" value="Regulator of K+ conductance, C-terminal domain"/>
    <property type="match status" value="1"/>
</dbReference>
<dbReference type="InterPro" id="IPR036721">
    <property type="entry name" value="RCK_C_sf"/>
</dbReference>
<dbReference type="InterPro" id="IPR036291">
    <property type="entry name" value="NAD(P)-bd_dom_sf"/>
</dbReference>
<evidence type="ECO:0000256" key="9">
    <source>
        <dbReference type="SAM" id="Phobius"/>
    </source>
</evidence>
<evidence type="ECO:0000256" key="1">
    <source>
        <dbReference type="ARBA" id="ARBA00004127"/>
    </source>
</evidence>
<reference evidence="11 12" key="1">
    <citation type="submission" date="2019-08" db="EMBL/GenBank/DDBJ databases">
        <authorList>
            <person name="Dong K."/>
        </authorList>
    </citation>
    <scope>NUCLEOTIDE SEQUENCE [LARGE SCALE GENOMIC DNA]</scope>
    <source>
        <strain evidence="11 12">M4-8</strain>
    </source>
</reference>
<evidence type="ECO:0000313" key="11">
    <source>
        <dbReference type="EMBL" id="TXK06392.1"/>
    </source>
</evidence>
<keyword evidence="4 9" id="KW-1133">Transmembrane helix</keyword>
<feature type="domain" description="RCK C-terminal" evidence="10">
    <location>
        <begin position="340"/>
        <end position="423"/>
    </location>
</feature>
<dbReference type="InterPro" id="IPR044849">
    <property type="entry name" value="CASTOR/POLLUX/SYM8-like"/>
</dbReference>
<dbReference type="InterPro" id="IPR006037">
    <property type="entry name" value="RCK_C"/>
</dbReference>